<dbReference type="RefSeq" id="WP_100713559.1">
    <property type="nucleotide sequence ID" value="NZ_NPDY01000006.1"/>
</dbReference>
<accession>A0A2M9ZL49</accession>
<sequence length="132" mass="14817">MAGYSGTPLVKKLGLKEEQVAIFINSPDNFLALLEDLPPKLEIKKKLVGSLDYIHFFTKSAKELEANFPKMEKALATKGMIWISWPKASSGVPTDLKEDKIREIGLQQGLVDVKVCAIDETWSGLLFRRRVK</sequence>
<dbReference type="AlphaFoldDB" id="A0A2M9ZL49"/>
<protein>
    <submittedName>
        <fullName evidence="2">DUF3052 domain-containing protein</fullName>
    </submittedName>
</protein>
<gene>
    <name evidence="1" type="ORF">CH360_08245</name>
    <name evidence="2" type="ORF">CH373_13440</name>
</gene>
<organism evidence="2 4">
    <name type="scientific">Leptospira perolatii</name>
    <dbReference type="NCBI Taxonomy" id="2023191"/>
    <lineage>
        <taxon>Bacteria</taxon>
        <taxon>Pseudomonadati</taxon>
        <taxon>Spirochaetota</taxon>
        <taxon>Spirochaetia</taxon>
        <taxon>Leptospirales</taxon>
        <taxon>Leptospiraceae</taxon>
        <taxon>Leptospira</taxon>
    </lineage>
</organism>
<dbReference type="Proteomes" id="UP000231990">
    <property type="component" value="Unassembled WGS sequence"/>
</dbReference>
<dbReference type="EMBL" id="NPDZ01000008">
    <property type="protein sequence ID" value="PJZ72701.1"/>
    <property type="molecule type" value="Genomic_DNA"/>
</dbReference>
<proteinExistence type="predicted"/>
<reference evidence="3 4" key="1">
    <citation type="submission" date="2017-07" db="EMBL/GenBank/DDBJ databases">
        <title>Leptospira spp. isolated from tropical soils.</title>
        <authorList>
            <person name="Thibeaux R."/>
            <person name="Iraola G."/>
            <person name="Ferres I."/>
            <person name="Bierque E."/>
            <person name="Girault D."/>
            <person name="Soupe-Gilbert M.-E."/>
            <person name="Picardeau M."/>
            <person name="Goarant C."/>
        </authorList>
    </citation>
    <scope>NUCLEOTIDE SEQUENCE [LARGE SCALE GENOMIC DNA]</scope>
    <source>
        <strain evidence="2 4">FH1-B-B1</strain>
        <strain evidence="1 3">FH1-B-C1</strain>
    </source>
</reference>
<evidence type="ECO:0000313" key="4">
    <source>
        <dbReference type="Proteomes" id="UP000231990"/>
    </source>
</evidence>
<evidence type="ECO:0000313" key="1">
    <source>
        <dbReference type="EMBL" id="PJZ69891.1"/>
    </source>
</evidence>
<comment type="caution">
    <text evidence="2">The sequence shown here is derived from an EMBL/GenBank/DDBJ whole genome shotgun (WGS) entry which is preliminary data.</text>
</comment>
<evidence type="ECO:0000313" key="2">
    <source>
        <dbReference type="EMBL" id="PJZ72701.1"/>
    </source>
</evidence>
<dbReference type="EMBL" id="NPDY01000006">
    <property type="protein sequence ID" value="PJZ69891.1"/>
    <property type="molecule type" value="Genomic_DNA"/>
</dbReference>
<name>A0A2M9ZL49_9LEPT</name>
<dbReference type="Proteomes" id="UP000231962">
    <property type="component" value="Unassembled WGS sequence"/>
</dbReference>
<dbReference type="OrthoDB" id="9800461at2"/>
<evidence type="ECO:0000313" key="3">
    <source>
        <dbReference type="Proteomes" id="UP000231962"/>
    </source>
</evidence>
<keyword evidence="3" id="KW-1185">Reference proteome</keyword>